<dbReference type="AlphaFoldDB" id="A0A9W8BMC5"/>
<evidence type="ECO:0000256" key="3">
    <source>
        <dbReference type="ARBA" id="ARBA00004555"/>
    </source>
</evidence>
<keyword evidence="15" id="KW-0865">Zymogen</keyword>
<dbReference type="InterPro" id="IPR007484">
    <property type="entry name" value="Peptidase_M28"/>
</dbReference>
<dbReference type="GO" id="GO:0005615">
    <property type="term" value="C:extracellular space"/>
    <property type="evidence" value="ECO:0007669"/>
    <property type="project" value="TreeGrafter"/>
</dbReference>
<proteinExistence type="inferred from homology"/>
<organism evidence="22 23">
    <name type="scientific">Coemansia thaxteri</name>
    <dbReference type="NCBI Taxonomy" id="2663907"/>
    <lineage>
        <taxon>Eukaryota</taxon>
        <taxon>Fungi</taxon>
        <taxon>Fungi incertae sedis</taxon>
        <taxon>Zoopagomycota</taxon>
        <taxon>Kickxellomycotina</taxon>
        <taxon>Kickxellomycetes</taxon>
        <taxon>Kickxellales</taxon>
        <taxon>Kickxellaceae</taxon>
        <taxon>Coemansia</taxon>
    </lineage>
</organism>
<dbReference type="PANTHER" id="PTHR12053:SF3">
    <property type="entry name" value="CARBOXYPEPTIDASE Q"/>
    <property type="match status" value="1"/>
</dbReference>
<evidence type="ECO:0000313" key="22">
    <source>
        <dbReference type="EMBL" id="KAJ2007734.1"/>
    </source>
</evidence>
<dbReference type="GO" id="GO:0070573">
    <property type="term" value="F:metallodipeptidase activity"/>
    <property type="evidence" value="ECO:0007669"/>
    <property type="project" value="InterPro"/>
</dbReference>
<keyword evidence="13" id="KW-0333">Golgi apparatus</keyword>
<keyword evidence="11" id="KW-0256">Endoplasmic reticulum</keyword>
<evidence type="ECO:0000256" key="16">
    <source>
        <dbReference type="ARBA" id="ARBA00023180"/>
    </source>
</evidence>
<sequence>MIPDEKKPVPWGLPPLRAEVQRRRRAEAEAAAAALPQTSLSTSECEKLGTTDCRITLELNGYRKRSPARERDFMSVRKRLLVFLAGAVMMVGAVLYIRLVMYNPAAIDPSAFSATTLGTNPDTLEVVDKLLHAGFDESNTVAWDRLAEMTDLYGHRMTASSGYSRSAAWVVHTVNTQDANLTAYTEPVRVDEWRRYEESLSLYVPTRDRGQVEVPVLGLGNSVPTSSDGIMADVIPVRSFDELRRLGNATIAGNIVLYNFDYTTYGDVVAFRTRGAVEAEKFGAVAVLVRSITPDSEFASVHTGNSRRAKIPAAAISPADANFMERMYVRAQTKGNGYPRHVAPRVNLKMNSNLVENMAHSVNVIVDLPGTDRAQEIVLLSGHFDSWDVGVGAMDDGAGAFLAWEAARLISKTSRAPRRSIRVVMWSNEETFQRGAKAYFDRHEHEMAQHVFAIESDIGVFAPWGLSVAADKKTVASLRNYGNDLLKILGAGNITSAEVESPGEDIAILCQHGVPCAGFLSVNPENGAVPGQPQWENHYFRYHHASSDRVEAIDKHQLRRSAAALAAWAYLIADL</sequence>
<protein>
    <recommendedName>
        <fullName evidence="19">Peptide hydrolase</fullName>
        <ecNumber evidence="19">3.4.-.-</ecNumber>
    </recommendedName>
</protein>
<evidence type="ECO:0000256" key="14">
    <source>
        <dbReference type="ARBA" id="ARBA00023049"/>
    </source>
</evidence>
<evidence type="ECO:0000256" key="15">
    <source>
        <dbReference type="ARBA" id="ARBA00023145"/>
    </source>
</evidence>
<comment type="similarity">
    <text evidence="19">Belongs to the peptidase M28 family.</text>
</comment>
<keyword evidence="23" id="KW-1185">Reference proteome</keyword>
<keyword evidence="17" id="KW-0458">Lysosome</keyword>
<dbReference type="GO" id="GO:0004180">
    <property type="term" value="F:carboxypeptidase activity"/>
    <property type="evidence" value="ECO:0007669"/>
    <property type="project" value="UniProtKB-KW"/>
</dbReference>
<dbReference type="Pfam" id="PF04389">
    <property type="entry name" value="Peptidase_M28"/>
    <property type="match status" value="1"/>
</dbReference>
<evidence type="ECO:0000256" key="5">
    <source>
        <dbReference type="ARBA" id="ARBA00022525"/>
    </source>
</evidence>
<feature type="domain" description="Peptidase M28" evidence="21">
    <location>
        <begin position="363"/>
        <end position="568"/>
    </location>
</feature>
<evidence type="ECO:0000256" key="6">
    <source>
        <dbReference type="ARBA" id="ARBA00022645"/>
    </source>
</evidence>
<keyword evidence="14" id="KW-0482">Metalloprotease</keyword>
<comment type="caution">
    <text evidence="22">The sequence shown here is derived from an EMBL/GenBank/DDBJ whole genome shotgun (WGS) entry which is preliminary data.</text>
</comment>
<evidence type="ECO:0000256" key="11">
    <source>
        <dbReference type="ARBA" id="ARBA00022824"/>
    </source>
</evidence>
<evidence type="ECO:0000256" key="13">
    <source>
        <dbReference type="ARBA" id="ARBA00023034"/>
    </source>
</evidence>
<evidence type="ECO:0000256" key="10">
    <source>
        <dbReference type="ARBA" id="ARBA00022801"/>
    </source>
</evidence>
<evidence type="ECO:0000256" key="19">
    <source>
        <dbReference type="RuleBase" id="RU361240"/>
    </source>
</evidence>
<evidence type="ECO:0000256" key="1">
    <source>
        <dbReference type="ARBA" id="ARBA00004240"/>
    </source>
</evidence>
<accession>A0A9W8BMC5</accession>
<dbReference type="OrthoDB" id="10013407at2759"/>
<evidence type="ECO:0000259" key="21">
    <source>
        <dbReference type="Pfam" id="PF04389"/>
    </source>
</evidence>
<keyword evidence="8 19" id="KW-0479">Metal-binding</keyword>
<keyword evidence="16" id="KW-0325">Glycoprotein</keyword>
<dbReference type="InterPro" id="IPR039866">
    <property type="entry name" value="CPQ"/>
</dbReference>
<dbReference type="Gene3D" id="3.50.30.30">
    <property type="match status" value="1"/>
</dbReference>
<evidence type="ECO:0000256" key="4">
    <source>
        <dbReference type="ARBA" id="ARBA00004613"/>
    </source>
</evidence>
<keyword evidence="20" id="KW-0472">Membrane</keyword>
<dbReference type="GO" id="GO:0005794">
    <property type="term" value="C:Golgi apparatus"/>
    <property type="evidence" value="ECO:0007669"/>
    <property type="project" value="UniProtKB-SubCell"/>
</dbReference>
<dbReference type="EMBL" id="JANBQF010000019">
    <property type="protein sequence ID" value="KAJ2007734.1"/>
    <property type="molecule type" value="Genomic_DNA"/>
</dbReference>
<keyword evidence="6" id="KW-0121">Carboxypeptidase</keyword>
<dbReference type="GO" id="GO:0046872">
    <property type="term" value="F:metal ion binding"/>
    <property type="evidence" value="ECO:0007669"/>
    <property type="project" value="UniProtKB-KW"/>
</dbReference>
<evidence type="ECO:0000313" key="23">
    <source>
        <dbReference type="Proteomes" id="UP001150907"/>
    </source>
</evidence>
<dbReference type="GO" id="GO:0005783">
    <property type="term" value="C:endoplasmic reticulum"/>
    <property type="evidence" value="ECO:0007669"/>
    <property type="project" value="UniProtKB-SubCell"/>
</dbReference>
<dbReference type="SUPFAM" id="SSF53187">
    <property type="entry name" value="Zn-dependent exopeptidases"/>
    <property type="match status" value="1"/>
</dbReference>
<keyword evidence="9" id="KW-0732">Signal</keyword>
<keyword evidence="10 19" id="KW-0378">Hydrolase</keyword>
<dbReference type="Proteomes" id="UP001150907">
    <property type="component" value="Unassembled WGS sequence"/>
</dbReference>
<keyword evidence="5" id="KW-0964">Secreted</keyword>
<gene>
    <name evidence="22" type="ORF">H4R26_000615</name>
</gene>
<evidence type="ECO:0000256" key="2">
    <source>
        <dbReference type="ARBA" id="ARBA00004371"/>
    </source>
</evidence>
<comment type="subunit">
    <text evidence="18">Homodimer. The monomeric form is inactive while the homodimer is active.</text>
</comment>
<reference evidence="22" key="1">
    <citation type="submission" date="2022-07" db="EMBL/GenBank/DDBJ databases">
        <title>Phylogenomic reconstructions and comparative analyses of Kickxellomycotina fungi.</title>
        <authorList>
            <person name="Reynolds N.K."/>
            <person name="Stajich J.E."/>
            <person name="Barry K."/>
            <person name="Grigoriev I.V."/>
            <person name="Crous P."/>
            <person name="Smith M.E."/>
        </authorList>
    </citation>
    <scope>NUCLEOTIDE SEQUENCE</scope>
    <source>
        <strain evidence="22">IMI 214461</strain>
    </source>
</reference>
<dbReference type="GO" id="GO:0006508">
    <property type="term" value="P:proteolysis"/>
    <property type="evidence" value="ECO:0007669"/>
    <property type="project" value="UniProtKB-KW"/>
</dbReference>
<dbReference type="PANTHER" id="PTHR12053">
    <property type="entry name" value="PROTEASE FAMILY M28 PLASMA GLUTAMATE CARBOXYPEPTIDASE-RELATED"/>
    <property type="match status" value="1"/>
</dbReference>
<dbReference type="EC" id="3.4.-.-" evidence="19"/>
<name>A0A9W8BMC5_9FUNG</name>
<keyword evidence="7 19" id="KW-0645">Protease</keyword>
<feature type="transmembrane region" description="Helical" evidence="20">
    <location>
        <begin position="80"/>
        <end position="101"/>
    </location>
</feature>
<dbReference type="Gene3D" id="3.40.630.10">
    <property type="entry name" value="Zn peptidases"/>
    <property type="match status" value="1"/>
</dbReference>
<keyword evidence="20" id="KW-1133">Transmembrane helix</keyword>
<evidence type="ECO:0000256" key="20">
    <source>
        <dbReference type="SAM" id="Phobius"/>
    </source>
</evidence>
<keyword evidence="12 19" id="KW-0862">Zinc</keyword>
<evidence type="ECO:0000256" key="18">
    <source>
        <dbReference type="ARBA" id="ARBA00025833"/>
    </source>
</evidence>
<evidence type="ECO:0000256" key="17">
    <source>
        <dbReference type="ARBA" id="ARBA00023228"/>
    </source>
</evidence>
<evidence type="ECO:0000256" key="9">
    <source>
        <dbReference type="ARBA" id="ARBA00022729"/>
    </source>
</evidence>
<evidence type="ECO:0000256" key="7">
    <source>
        <dbReference type="ARBA" id="ARBA00022670"/>
    </source>
</evidence>
<dbReference type="GO" id="GO:0043171">
    <property type="term" value="P:peptide catabolic process"/>
    <property type="evidence" value="ECO:0007669"/>
    <property type="project" value="TreeGrafter"/>
</dbReference>
<comment type="subcellular location">
    <subcellularLocation>
        <location evidence="1">Endoplasmic reticulum</location>
    </subcellularLocation>
    <subcellularLocation>
        <location evidence="3">Golgi apparatus</location>
    </subcellularLocation>
    <subcellularLocation>
        <location evidence="2">Lysosome</location>
    </subcellularLocation>
    <subcellularLocation>
        <location evidence="4">Secreted</location>
    </subcellularLocation>
</comment>
<keyword evidence="20" id="KW-0812">Transmembrane</keyword>
<evidence type="ECO:0000256" key="8">
    <source>
        <dbReference type="ARBA" id="ARBA00022723"/>
    </source>
</evidence>
<evidence type="ECO:0000256" key="12">
    <source>
        <dbReference type="ARBA" id="ARBA00022833"/>
    </source>
</evidence>